<evidence type="ECO:0000313" key="5">
    <source>
        <dbReference type="EMBL" id="NOU84525.1"/>
    </source>
</evidence>
<comment type="caution">
    <text evidence="5">The sequence shown here is derived from an EMBL/GenBank/DDBJ whole genome shotgun (WGS) entry which is preliminary data.</text>
</comment>
<dbReference type="PANTHER" id="PTHR43000">
    <property type="entry name" value="DTDP-D-GLUCOSE 4,6-DEHYDRATASE-RELATED"/>
    <property type="match status" value="1"/>
</dbReference>
<feature type="coiled-coil region" evidence="2">
    <location>
        <begin position="426"/>
        <end position="467"/>
    </location>
</feature>
<reference evidence="5 6" key="1">
    <citation type="submission" date="2019-10" db="EMBL/GenBank/DDBJ databases">
        <title>Description of Paenibacillus choica sp. nov.</title>
        <authorList>
            <person name="Carlier A."/>
            <person name="Qi S."/>
        </authorList>
    </citation>
    <scope>NUCLEOTIDE SEQUENCE [LARGE SCALE GENOMIC DNA]</scope>
    <source>
        <strain evidence="5 6">LMG 31460</strain>
    </source>
</reference>
<dbReference type="Gene3D" id="3.40.50.720">
    <property type="entry name" value="NAD(P)-binding Rossmann-like Domain"/>
    <property type="match status" value="1"/>
</dbReference>
<dbReference type="RefSeq" id="WP_171687980.1">
    <property type="nucleotide sequence ID" value="NZ_WHOC01000012.1"/>
</dbReference>
<dbReference type="Pfam" id="PF01370">
    <property type="entry name" value="Epimerase"/>
    <property type="match status" value="1"/>
</dbReference>
<protein>
    <submittedName>
        <fullName evidence="5">NAD-dependent epimerase/dehydratase family protein</fullName>
    </submittedName>
</protein>
<dbReference type="EMBL" id="WHOC01000012">
    <property type="protein sequence ID" value="NOU84525.1"/>
    <property type="molecule type" value="Genomic_DNA"/>
</dbReference>
<feature type="transmembrane region" description="Helical" evidence="3">
    <location>
        <begin position="362"/>
        <end position="388"/>
    </location>
</feature>
<sequence>MKVLITGGYGFIGSFVAERFFKEGYEVYIIDNLSTGNKQNVDFKHKGYVLSVEDRKCEEIFRSNRFDTVVHLAAQVSVKTSVEDPRLDSKSNVLGLSNMLSLSQKYNVHKFIFASSAAVYGNNDEVPLLESSVCNPISPYGINKWIGETYCNKWKQLYGLDTLCFRFSNVYGPRQGSVGEGGVISIFMEKVINGKELVVYGDGGQSRDFIYVEDVADAIYRSSYSGLDGVYNLSANTENSVNELISALQGLHGSVAFVHSEQREGDIYRSKLDNRRIANDLDWVPKNSFQEGLAKTYDWFVQKHASQEQTRVKAKKPSAPSRLGQVIRTLMPYAENALAFGFTAWMSLLLRDSLSDFIDIKIIYIILLGILYGNRQSMLAVGMSTALYIYDELSKGREMLSLFYDTDFFFHVAVYLFIGLVVGYTVERKNTMLESKKKELESLSEKHEFLTEVFKETRQVKDELQQQIMNNGDSFGKIYSVVKELESLEPEKIFTSTVSVVESVMKSQTVTIYTVNKYGSYLRLLARSSGTQFDASKSMKVEDFPYIQKLLHDKKLFVNKDLKGDIPLLAAPVFNNGKVVAVISVHTMKFDYFTLYHQNLFKIIVDLISSSLSRALSYVEATAIQRYMDGTPVLKPEVFADILASKQVANAKHGVEFMLLTPIETFDVTDETPQKVSRFLRETDYLGMSMDGKLLVLLSNSSQEEASFVLNRFEQNGIYMRMVDEEFSYA</sequence>
<organism evidence="5 6">
    <name type="scientific">Paenibacillus germinis</name>
    <dbReference type="NCBI Taxonomy" id="2654979"/>
    <lineage>
        <taxon>Bacteria</taxon>
        <taxon>Bacillati</taxon>
        <taxon>Bacillota</taxon>
        <taxon>Bacilli</taxon>
        <taxon>Bacillales</taxon>
        <taxon>Paenibacillaceae</taxon>
        <taxon>Paenibacillus</taxon>
    </lineage>
</organism>
<evidence type="ECO:0000256" key="2">
    <source>
        <dbReference type="SAM" id="Coils"/>
    </source>
</evidence>
<keyword evidence="3" id="KW-1133">Transmembrane helix</keyword>
<dbReference type="Gene3D" id="3.90.25.10">
    <property type="entry name" value="UDP-galactose 4-epimerase, domain 1"/>
    <property type="match status" value="1"/>
</dbReference>
<evidence type="ECO:0000256" key="1">
    <source>
        <dbReference type="ARBA" id="ARBA00007637"/>
    </source>
</evidence>
<evidence type="ECO:0000313" key="6">
    <source>
        <dbReference type="Proteomes" id="UP000658690"/>
    </source>
</evidence>
<name>A0ABX1YTU4_9BACL</name>
<keyword evidence="3" id="KW-0812">Transmembrane</keyword>
<keyword evidence="2" id="KW-0175">Coiled coil</keyword>
<evidence type="ECO:0000259" key="4">
    <source>
        <dbReference type="Pfam" id="PF01370"/>
    </source>
</evidence>
<dbReference type="Proteomes" id="UP000658690">
    <property type="component" value="Unassembled WGS sequence"/>
</dbReference>
<comment type="similarity">
    <text evidence="1">Belongs to the NAD(P)-dependent epimerase/dehydratase family.</text>
</comment>
<dbReference type="SUPFAM" id="SSF51735">
    <property type="entry name" value="NAD(P)-binding Rossmann-fold domains"/>
    <property type="match status" value="1"/>
</dbReference>
<gene>
    <name evidence="5" type="ORF">GC102_01860</name>
</gene>
<dbReference type="InterPro" id="IPR036291">
    <property type="entry name" value="NAD(P)-bd_dom_sf"/>
</dbReference>
<feature type="domain" description="NAD-dependent epimerase/dehydratase" evidence="4">
    <location>
        <begin position="3"/>
        <end position="221"/>
    </location>
</feature>
<keyword evidence="3" id="KW-0472">Membrane</keyword>
<evidence type="ECO:0000256" key="3">
    <source>
        <dbReference type="SAM" id="Phobius"/>
    </source>
</evidence>
<dbReference type="InterPro" id="IPR029016">
    <property type="entry name" value="GAF-like_dom_sf"/>
</dbReference>
<keyword evidence="6" id="KW-1185">Reference proteome</keyword>
<proteinExistence type="inferred from homology"/>
<feature type="transmembrane region" description="Helical" evidence="3">
    <location>
        <begin position="408"/>
        <end position="426"/>
    </location>
</feature>
<dbReference type="InterPro" id="IPR001509">
    <property type="entry name" value="Epimerase_deHydtase"/>
</dbReference>
<dbReference type="SUPFAM" id="SSF55781">
    <property type="entry name" value="GAF domain-like"/>
    <property type="match status" value="1"/>
</dbReference>
<accession>A0ABX1YTU4</accession>
<dbReference type="Gene3D" id="3.30.450.40">
    <property type="match status" value="1"/>
</dbReference>